<evidence type="ECO:0000256" key="3">
    <source>
        <dbReference type="ARBA" id="ARBA00022723"/>
    </source>
</evidence>
<feature type="domain" description="TFIIS-type" evidence="11">
    <location>
        <begin position="80"/>
        <end position="120"/>
    </location>
</feature>
<dbReference type="GO" id="GO:0006363">
    <property type="term" value="P:termination of RNA polymerase I transcription"/>
    <property type="evidence" value="ECO:0007669"/>
    <property type="project" value="TreeGrafter"/>
</dbReference>
<reference evidence="14" key="2">
    <citation type="submission" date="2020-04" db="EMBL/GenBank/DDBJ databases">
        <authorList>
            <consortium name="NCBI Genome Project"/>
        </authorList>
    </citation>
    <scope>NUCLEOTIDE SEQUENCE</scope>
    <source>
        <strain evidence="14">CBS 781.70</strain>
    </source>
</reference>
<gene>
    <name evidence="12 14" type="ORF">P152DRAFT_83396</name>
</gene>
<dbReference type="PANTHER" id="PTHR11239">
    <property type="entry name" value="DNA-DIRECTED RNA POLYMERASE"/>
    <property type="match status" value="1"/>
</dbReference>
<comment type="subcellular location">
    <subcellularLocation>
        <location evidence="1">Nucleus</location>
        <location evidence="1">Nucleolus</location>
    </subcellularLocation>
</comment>
<comment type="similarity">
    <text evidence="7">Belongs to the archaeal rpoM/eukaryotic RPA12/RPB9/RPC11 RNA polymerase family.</text>
</comment>
<dbReference type="GeneID" id="54423849"/>
<evidence type="ECO:0000256" key="5">
    <source>
        <dbReference type="ARBA" id="ARBA00022833"/>
    </source>
</evidence>
<keyword evidence="6 7" id="KW-0539">Nucleus</keyword>
<keyword evidence="4 9" id="KW-0863">Zinc-finger</keyword>
<feature type="binding site" evidence="8">
    <location>
        <position position="87"/>
    </location>
    <ligand>
        <name>Zn(2+)</name>
        <dbReference type="ChEBI" id="CHEBI:29105"/>
        <label>2</label>
    </ligand>
</feature>
<evidence type="ECO:0000313" key="12">
    <source>
        <dbReference type="EMBL" id="KAF1810811.1"/>
    </source>
</evidence>
<feature type="binding site" evidence="8">
    <location>
        <position position="112"/>
    </location>
    <ligand>
        <name>Zn(2+)</name>
        <dbReference type="ChEBI" id="CHEBI:29105"/>
        <label>2</label>
    </ligand>
</feature>
<name>A0A6G1FYN3_9PEZI</name>
<dbReference type="EMBL" id="ML975164">
    <property type="protein sequence ID" value="KAF1810811.1"/>
    <property type="molecule type" value="Genomic_DNA"/>
</dbReference>
<dbReference type="PROSITE" id="PS51133">
    <property type="entry name" value="ZF_TFIIS_2"/>
    <property type="match status" value="1"/>
</dbReference>
<dbReference type="PIRSF" id="PIRSF005586">
    <property type="entry name" value="RNApol_RpoM"/>
    <property type="match status" value="1"/>
</dbReference>
<dbReference type="CDD" id="cd10507">
    <property type="entry name" value="Zn-ribbon_RPA12"/>
    <property type="match status" value="1"/>
</dbReference>
<feature type="binding site" evidence="8">
    <location>
        <position position="13"/>
    </location>
    <ligand>
        <name>Zn(2+)</name>
        <dbReference type="ChEBI" id="CHEBI:29105"/>
        <label>1</label>
    </ligand>
</feature>
<sequence length="123" mass="13681">MALVGTVLFCTSCGSLLNRIPPEKPTITCDVCKSCNKNKWLTSVTTRSRPDAFPSVLLQKRSGAVNQTMKSEDAETWPSTTQSCPSCENPTMLFKDVQLRGADEGSTIFYRCPKCNYRFNTNN</sequence>
<evidence type="ECO:0000256" key="2">
    <source>
        <dbReference type="ARBA" id="ARBA00022478"/>
    </source>
</evidence>
<feature type="binding site" evidence="8">
    <location>
        <position position="115"/>
    </location>
    <ligand>
        <name>Zn(2+)</name>
        <dbReference type="ChEBI" id="CHEBI:29105"/>
        <label>2</label>
    </ligand>
</feature>
<dbReference type="GO" id="GO:0005736">
    <property type="term" value="C:RNA polymerase I complex"/>
    <property type="evidence" value="ECO:0007669"/>
    <property type="project" value="TreeGrafter"/>
</dbReference>
<dbReference type="InterPro" id="IPR001222">
    <property type="entry name" value="Znf_TFIIS"/>
</dbReference>
<protein>
    <recommendedName>
        <fullName evidence="7">DNA-directed RNA polymerase subunit</fullName>
    </recommendedName>
</protein>
<dbReference type="InterPro" id="IPR034004">
    <property type="entry name" value="Zn_ribbon_RPA12_C"/>
</dbReference>
<keyword evidence="13" id="KW-1185">Reference proteome</keyword>
<feature type="binding site" evidence="8">
    <location>
        <position position="84"/>
    </location>
    <ligand>
        <name>Zn(2+)</name>
        <dbReference type="ChEBI" id="CHEBI:29105"/>
        <label>2</label>
    </ligand>
</feature>
<keyword evidence="2 7" id="KW-0240">DNA-directed RNA polymerase</keyword>
<keyword evidence="7" id="KW-0804">Transcription</keyword>
<dbReference type="AlphaFoldDB" id="A0A6G1FYN3"/>
<evidence type="ECO:0000256" key="10">
    <source>
        <dbReference type="SAM" id="MobiDB-lite"/>
    </source>
</evidence>
<dbReference type="SMART" id="SM00440">
    <property type="entry name" value="ZnF_C2C2"/>
    <property type="match status" value="1"/>
</dbReference>
<reference evidence="14" key="3">
    <citation type="submission" date="2025-04" db="UniProtKB">
        <authorList>
            <consortium name="RefSeq"/>
        </authorList>
    </citation>
    <scope>IDENTIFICATION</scope>
    <source>
        <strain evidence="14">CBS 781.70</strain>
    </source>
</reference>
<dbReference type="RefSeq" id="XP_033532442.1">
    <property type="nucleotide sequence ID" value="XM_033683279.1"/>
</dbReference>
<evidence type="ECO:0000313" key="13">
    <source>
        <dbReference type="Proteomes" id="UP000504638"/>
    </source>
</evidence>
<feature type="binding site" evidence="8">
    <location>
        <position position="32"/>
    </location>
    <ligand>
        <name>Zn(2+)</name>
        <dbReference type="ChEBI" id="CHEBI:29105"/>
        <label>1</label>
    </ligand>
</feature>
<comment type="function">
    <text evidence="7">DNA-dependent RNA polymerase catalyzes the transcription of DNA into RNA using the four ribonucleoside triphosphates as substrates.</text>
</comment>
<organism evidence="12">
    <name type="scientific">Eremomyces bilateralis CBS 781.70</name>
    <dbReference type="NCBI Taxonomy" id="1392243"/>
    <lineage>
        <taxon>Eukaryota</taxon>
        <taxon>Fungi</taxon>
        <taxon>Dikarya</taxon>
        <taxon>Ascomycota</taxon>
        <taxon>Pezizomycotina</taxon>
        <taxon>Dothideomycetes</taxon>
        <taxon>Dothideomycetes incertae sedis</taxon>
        <taxon>Eremomycetales</taxon>
        <taxon>Eremomycetaceae</taxon>
        <taxon>Eremomyces</taxon>
    </lineage>
</organism>
<evidence type="ECO:0000256" key="9">
    <source>
        <dbReference type="PIRSR" id="PIRSR005586-2"/>
    </source>
</evidence>
<reference evidence="12 14" key="1">
    <citation type="submission" date="2020-01" db="EMBL/GenBank/DDBJ databases">
        <authorList>
            <consortium name="DOE Joint Genome Institute"/>
            <person name="Haridas S."/>
            <person name="Albert R."/>
            <person name="Binder M."/>
            <person name="Bloem J."/>
            <person name="Labutti K."/>
            <person name="Salamov A."/>
            <person name="Andreopoulos B."/>
            <person name="Baker S.E."/>
            <person name="Barry K."/>
            <person name="Bills G."/>
            <person name="Bluhm B.H."/>
            <person name="Cannon C."/>
            <person name="Castanera R."/>
            <person name="Culley D.E."/>
            <person name="Daum C."/>
            <person name="Ezra D."/>
            <person name="Gonzalez J.B."/>
            <person name="Henrissat B."/>
            <person name="Kuo A."/>
            <person name="Liang C."/>
            <person name="Lipzen A."/>
            <person name="Lutzoni F."/>
            <person name="Magnuson J."/>
            <person name="Mondo S."/>
            <person name="Nolan M."/>
            <person name="Ohm R."/>
            <person name="Pangilinan J."/>
            <person name="Park H.-J."/>
            <person name="Ramirez L."/>
            <person name="Alfaro M."/>
            <person name="Sun H."/>
            <person name="Tritt A."/>
            <person name="Yoshinaga Y."/>
            <person name="Zwiers L.-H."/>
            <person name="Turgeon B.G."/>
            <person name="Goodwin S.B."/>
            <person name="Spatafora J.W."/>
            <person name="Crous P.W."/>
            <person name="Grigoriev I.V."/>
        </authorList>
    </citation>
    <scope>NUCLEOTIDE SEQUENCE</scope>
    <source>
        <strain evidence="12 14">CBS 781.70</strain>
    </source>
</reference>
<proteinExistence type="inferred from homology"/>
<dbReference type="Gene3D" id="2.20.25.10">
    <property type="match status" value="1"/>
</dbReference>
<dbReference type="OrthoDB" id="10056816at2759"/>
<dbReference type="Pfam" id="PF01096">
    <property type="entry name" value="Zn_ribbon_TFIIS"/>
    <property type="match status" value="1"/>
</dbReference>
<feature type="zinc finger region" description="C4-type" evidence="9">
    <location>
        <begin position="10"/>
        <end position="35"/>
    </location>
</feature>
<feature type="region of interest" description="Disordered" evidence="10">
    <location>
        <begin position="64"/>
        <end position="83"/>
    </location>
</feature>
<dbReference type="GO" id="GO:0003899">
    <property type="term" value="F:DNA-directed RNA polymerase activity"/>
    <property type="evidence" value="ECO:0007669"/>
    <property type="project" value="InterPro"/>
</dbReference>
<dbReference type="PANTHER" id="PTHR11239:SF14">
    <property type="entry name" value="DNA-DIRECTED RNA POLYMERASE I SUBUNIT RPA12"/>
    <property type="match status" value="1"/>
</dbReference>
<evidence type="ECO:0000256" key="4">
    <source>
        <dbReference type="ARBA" id="ARBA00022771"/>
    </source>
</evidence>
<dbReference type="Proteomes" id="UP000504638">
    <property type="component" value="Unplaced"/>
</dbReference>
<feature type="binding site" evidence="8">
    <location>
        <position position="35"/>
    </location>
    <ligand>
        <name>Zn(2+)</name>
        <dbReference type="ChEBI" id="CHEBI:29105"/>
        <label>1</label>
    </ligand>
</feature>
<dbReference type="SUPFAM" id="SSF57783">
    <property type="entry name" value="Zinc beta-ribbon"/>
    <property type="match status" value="1"/>
</dbReference>
<keyword evidence="3 8" id="KW-0479">Metal-binding</keyword>
<evidence type="ECO:0000256" key="6">
    <source>
        <dbReference type="ARBA" id="ARBA00023242"/>
    </source>
</evidence>
<evidence type="ECO:0000313" key="14">
    <source>
        <dbReference type="RefSeq" id="XP_033532442.1"/>
    </source>
</evidence>
<feature type="binding site" evidence="8">
    <location>
        <position position="10"/>
    </location>
    <ligand>
        <name>Zn(2+)</name>
        <dbReference type="ChEBI" id="CHEBI:29105"/>
        <label>1</label>
    </ligand>
</feature>
<dbReference type="GO" id="GO:0008270">
    <property type="term" value="F:zinc ion binding"/>
    <property type="evidence" value="ECO:0007669"/>
    <property type="project" value="UniProtKB-KW"/>
</dbReference>
<accession>A0A6G1FYN3</accession>
<evidence type="ECO:0000256" key="1">
    <source>
        <dbReference type="ARBA" id="ARBA00004604"/>
    </source>
</evidence>
<keyword evidence="5 8" id="KW-0862">Zinc</keyword>
<evidence type="ECO:0000259" key="11">
    <source>
        <dbReference type="PROSITE" id="PS51133"/>
    </source>
</evidence>
<evidence type="ECO:0000256" key="8">
    <source>
        <dbReference type="PIRSR" id="PIRSR005586-1"/>
    </source>
</evidence>
<dbReference type="GO" id="GO:0003676">
    <property type="term" value="F:nucleic acid binding"/>
    <property type="evidence" value="ECO:0007669"/>
    <property type="project" value="InterPro"/>
</dbReference>
<dbReference type="InterPro" id="IPR012164">
    <property type="entry name" value="Rpa12/Rpb9/Rpc10/TFS"/>
</dbReference>
<evidence type="ECO:0000256" key="7">
    <source>
        <dbReference type="PIRNR" id="PIRNR005586"/>
    </source>
</evidence>